<dbReference type="EMBL" id="FMWK01000002">
    <property type="protein sequence ID" value="SCZ76686.1"/>
    <property type="molecule type" value="Genomic_DNA"/>
</dbReference>
<proteinExistence type="inferred from homology"/>
<evidence type="ECO:0000256" key="6">
    <source>
        <dbReference type="RuleBase" id="RU003657"/>
    </source>
</evidence>
<dbReference type="NCBIfam" id="TIGR02129">
    <property type="entry name" value="hisA_euk"/>
    <property type="match status" value="1"/>
</dbReference>
<dbReference type="CDD" id="cd04723">
    <property type="entry name" value="HisA_HisF"/>
    <property type="match status" value="1"/>
</dbReference>
<name>A0A1G5RRS1_PSEXY</name>
<dbReference type="InterPro" id="IPR011060">
    <property type="entry name" value="RibuloseP-bd_barrel"/>
</dbReference>
<evidence type="ECO:0000256" key="5">
    <source>
        <dbReference type="ARBA" id="ARBA00029440"/>
    </source>
</evidence>
<keyword evidence="3 6" id="KW-0368">Histidine biosynthesis</keyword>
<dbReference type="InterPro" id="IPR011858">
    <property type="entry name" value="His6/HISN3"/>
</dbReference>
<evidence type="ECO:0000313" key="8">
    <source>
        <dbReference type="Proteomes" id="UP000199428"/>
    </source>
</evidence>
<protein>
    <submittedName>
        <fullName evidence="7">1-(5-phosphoribosyl)-5-[(5-phosphoribosylamino)methylideneamino] imidazole-4-carboxamide isomerase</fullName>
    </submittedName>
</protein>
<dbReference type="Proteomes" id="UP000199428">
    <property type="component" value="Unassembled WGS sequence"/>
</dbReference>
<organism evidence="7 8">
    <name type="scientific">Pseudobutyrivibrio xylanivorans</name>
    <dbReference type="NCBI Taxonomy" id="185007"/>
    <lineage>
        <taxon>Bacteria</taxon>
        <taxon>Bacillati</taxon>
        <taxon>Bacillota</taxon>
        <taxon>Clostridia</taxon>
        <taxon>Lachnospirales</taxon>
        <taxon>Lachnospiraceae</taxon>
        <taxon>Pseudobutyrivibrio</taxon>
    </lineage>
</organism>
<evidence type="ECO:0000256" key="4">
    <source>
        <dbReference type="ARBA" id="ARBA00023235"/>
    </source>
</evidence>
<dbReference type="Gene3D" id="3.20.20.70">
    <property type="entry name" value="Aldolase class I"/>
    <property type="match status" value="1"/>
</dbReference>
<dbReference type="GO" id="GO:0000105">
    <property type="term" value="P:L-histidine biosynthetic process"/>
    <property type="evidence" value="ECO:0007669"/>
    <property type="project" value="UniProtKB-KW"/>
</dbReference>
<dbReference type="Pfam" id="PF00977">
    <property type="entry name" value="His_biosynth"/>
    <property type="match status" value="1"/>
</dbReference>
<dbReference type="AlphaFoldDB" id="A0A1G5RRS1"/>
<evidence type="ECO:0000256" key="1">
    <source>
        <dbReference type="ARBA" id="ARBA00009667"/>
    </source>
</evidence>
<keyword evidence="4 7" id="KW-0413">Isomerase</keyword>
<dbReference type="RefSeq" id="WP_028248536.1">
    <property type="nucleotide sequence ID" value="NZ_FMWK01000002.1"/>
</dbReference>
<keyword evidence="2 6" id="KW-0028">Amino-acid biosynthesis</keyword>
<evidence type="ECO:0000256" key="2">
    <source>
        <dbReference type="ARBA" id="ARBA00022605"/>
    </source>
</evidence>
<gene>
    <name evidence="7" type="ORF">SAMN02910350_00361</name>
</gene>
<evidence type="ECO:0000256" key="3">
    <source>
        <dbReference type="ARBA" id="ARBA00023102"/>
    </source>
</evidence>
<reference evidence="7 8" key="1">
    <citation type="submission" date="2016-10" db="EMBL/GenBank/DDBJ databases">
        <authorList>
            <person name="de Groot N.N."/>
        </authorList>
    </citation>
    <scope>NUCLEOTIDE SEQUENCE [LARGE SCALE GENOMIC DNA]</scope>
    <source>
        <strain evidence="7 8">DSM 10317</strain>
    </source>
</reference>
<dbReference type="InterPro" id="IPR013785">
    <property type="entry name" value="Aldolase_TIM"/>
</dbReference>
<dbReference type="PANTHER" id="PTHR43090">
    <property type="entry name" value="1-(5-PHOSPHORIBOSYL)-5-[(5-PHOSPHORIBOSYLAMINO)METHYLIDENEAMINO] IMIDAZOLE-4-CARBOXAMIDE ISOMERASE"/>
    <property type="match status" value="1"/>
</dbReference>
<dbReference type="SUPFAM" id="SSF51366">
    <property type="entry name" value="Ribulose-phoshate binding barrel"/>
    <property type="match status" value="1"/>
</dbReference>
<comment type="pathway">
    <text evidence="5">Amino-acid biosynthesis.</text>
</comment>
<dbReference type="GO" id="GO:0003949">
    <property type="term" value="F:1-(5-phosphoribosyl)-5-[(5-phosphoribosylamino)methylideneamino]imidazole-4-carboxamide isomerase activity"/>
    <property type="evidence" value="ECO:0007669"/>
    <property type="project" value="InterPro"/>
</dbReference>
<dbReference type="GO" id="GO:0000162">
    <property type="term" value="P:L-tryptophan biosynthetic process"/>
    <property type="evidence" value="ECO:0007669"/>
    <property type="project" value="TreeGrafter"/>
</dbReference>
<dbReference type="InterPro" id="IPR044524">
    <property type="entry name" value="Isoase_HisA-like"/>
</dbReference>
<dbReference type="InterPro" id="IPR006062">
    <property type="entry name" value="His_biosynth"/>
</dbReference>
<dbReference type="PANTHER" id="PTHR43090:SF2">
    <property type="entry name" value="1-(5-PHOSPHORIBOSYL)-5-[(5-PHOSPHORIBOSYLAMINO)METHYLIDENEAMINO] IMIDAZOLE-4-CARBOXAMIDE ISOMERASE"/>
    <property type="match status" value="1"/>
</dbReference>
<evidence type="ECO:0000313" key="7">
    <source>
        <dbReference type="EMBL" id="SCZ76686.1"/>
    </source>
</evidence>
<accession>A0A1G5RRS1</accession>
<sequence>MEFRPCIDIHDGKVKQIVGSTISDLWKENGHPQENFVADKDAVYYANLYKRDGLKGGHIINLNKKGTKEYEASKEAAIKALKAYPGGLQYGGGVDDTNALDYIQAGASHVIVTSFVFNGGRVDYDALKHLSKVVGREHLVLDLSCTRVDDKFYIVTDRWQKRTDEIITYNFLDKLAFYCDEFLVHAADVEGRQNGIDRDLVGLLSSYKKVPVTYAGGVSDYGDIELISYLSDNNMDFTVGSALDLFGGHLSYDRIVKRIVNR</sequence>
<comment type="similarity">
    <text evidence="1 6">Belongs to the HisA/HisF family.</text>
</comment>
<dbReference type="GO" id="GO:0005737">
    <property type="term" value="C:cytoplasm"/>
    <property type="evidence" value="ECO:0007669"/>
    <property type="project" value="TreeGrafter"/>
</dbReference>